<organism evidence="1 2">
    <name type="scientific">Clytia hemisphaerica</name>
    <dbReference type="NCBI Taxonomy" id="252671"/>
    <lineage>
        <taxon>Eukaryota</taxon>
        <taxon>Metazoa</taxon>
        <taxon>Cnidaria</taxon>
        <taxon>Hydrozoa</taxon>
        <taxon>Hydroidolina</taxon>
        <taxon>Leptothecata</taxon>
        <taxon>Obeliida</taxon>
        <taxon>Clytiidae</taxon>
        <taxon>Clytia</taxon>
    </lineage>
</organism>
<evidence type="ECO:0000313" key="2">
    <source>
        <dbReference type="Proteomes" id="UP000594262"/>
    </source>
</evidence>
<dbReference type="AlphaFoldDB" id="A0A7M5UVT7"/>
<sequence length="155" mass="18685">MATKLTLVLQRLGNARHFARQLNKPDFVRTSLVSSMQKRYASEVTEEILKEEEAKQSWFEWLFPSTPVKIVSDQEKLERAELLERIQAVYYAKPPSEPGKEFFEEAFHLLMKYDDWRAVDAVWRMSESQKIEFDDDLLDKIEDFMLEWRERKWFE</sequence>
<keyword evidence="2" id="KW-1185">Reference proteome</keyword>
<dbReference type="OrthoDB" id="5984038at2759"/>
<protein>
    <submittedName>
        <fullName evidence="1">Uncharacterized protein</fullName>
    </submittedName>
</protein>
<proteinExistence type="predicted"/>
<dbReference type="GeneID" id="136818150"/>
<dbReference type="EnsemblMetazoa" id="CLYHEMT005266.1">
    <property type="protein sequence ID" value="CLYHEMP005266.1"/>
    <property type="gene ID" value="CLYHEMG005266"/>
</dbReference>
<name>A0A7M5UVT7_9CNID</name>
<evidence type="ECO:0000313" key="1">
    <source>
        <dbReference type="EnsemblMetazoa" id="CLYHEMP005266.1"/>
    </source>
</evidence>
<accession>A0A7M5UVT7</accession>
<reference evidence="1" key="1">
    <citation type="submission" date="2021-01" db="UniProtKB">
        <authorList>
            <consortium name="EnsemblMetazoa"/>
        </authorList>
    </citation>
    <scope>IDENTIFICATION</scope>
</reference>
<dbReference type="Proteomes" id="UP000594262">
    <property type="component" value="Unplaced"/>
</dbReference>
<dbReference type="RefSeq" id="XP_066930610.1">
    <property type="nucleotide sequence ID" value="XM_067074509.1"/>
</dbReference>